<evidence type="ECO:0000313" key="1">
    <source>
        <dbReference type="EMBL" id="PTQ38141.1"/>
    </source>
</evidence>
<dbReference type="Proteomes" id="UP000244005">
    <property type="component" value="Unassembled WGS sequence"/>
</dbReference>
<evidence type="ECO:0000313" key="2">
    <source>
        <dbReference type="Proteomes" id="UP000244005"/>
    </source>
</evidence>
<protein>
    <submittedName>
        <fullName evidence="1">Uncharacterized protein</fullName>
    </submittedName>
</protein>
<accession>A0A2R6WWA7</accession>
<dbReference type="AlphaFoldDB" id="A0A2R6WWA7"/>
<organism evidence="1 2">
    <name type="scientific">Marchantia polymorpha</name>
    <name type="common">Common liverwort</name>
    <name type="synonym">Marchantia aquatica</name>
    <dbReference type="NCBI Taxonomy" id="3197"/>
    <lineage>
        <taxon>Eukaryota</taxon>
        <taxon>Viridiplantae</taxon>
        <taxon>Streptophyta</taxon>
        <taxon>Embryophyta</taxon>
        <taxon>Marchantiophyta</taxon>
        <taxon>Marchantiopsida</taxon>
        <taxon>Marchantiidae</taxon>
        <taxon>Marchantiales</taxon>
        <taxon>Marchantiaceae</taxon>
        <taxon>Marchantia</taxon>
    </lineage>
</organism>
<name>A0A2R6WWA7_MARPO</name>
<keyword evidence="2" id="KW-1185">Reference proteome</keyword>
<proteinExistence type="predicted"/>
<sequence length="71" mass="8258">MLMHIFAGPTFEVLCSPLNWQLLEMFFFRRLPQVALHLLFPIAHPSTILEQDTHIVSHNNIGMCKRHSFLA</sequence>
<gene>
    <name evidence="1" type="ORF">MARPO_0053s0075</name>
</gene>
<reference evidence="2" key="1">
    <citation type="journal article" date="2017" name="Cell">
        <title>Insights into land plant evolution garnered from the Marchantia polymorpha genome.</title>
        <authorList>
            <person name="Bowman J.L."/>
            <person name="Kohchi T."/>
            <person name="Yamato K.T."/>
            <person name="Jenkins J."/>
            <person name="Shu S."/>
            <person name="Ishizaki K."/>
            <person name="Yamaoka S."/>
            <person name="Nishihama R."/>
            <person name="Nakamura Y."/>
            <person name="Berger F."/>
            <person name="Adam C."/>
            <person name="Aki S.S."/>
            <person name="Althoff F."/>
            <person name="Araki T."/>
            <person name="Arteaga-Vazquez M.A."/>
            <person name="Balasubrmanian S."/>
            <person name="Barry K."/>
            <person name="Bauer D."/>
            <person name="Boehm C.R."/>
            <person name="Briginshaw L."/>
            <person name="Caballero-Perez J."/>
            <person name="Catarino B."/>
            <person name="Chen F."/>
            <person name="Chiyoda S."/>
            <person name="Chovatia M."/>
            <person name="Davies K.M."/>
            <person name="Delmans M."/>
            <person name="Demura T."/>
            <person name="Dierschke T."/>
            <person name="Dolan L."/>
            <person name="Dorantes-Acosta A.E."/>
            <person name="Eklund D.M."/>
            <person name="Florent S.N."/>
            <person name="Flores-Sandoval E."/>
            <person name="Fujiyama A."/>
            <person name="Fukuzawa H."/>
            <person name="Galik B."/>
            <person name="Grimanelli D."/>
            <person name="Grimwood J."/>
            <person name="Grossniklaus U."/>
            <person name="Hamada T."/>
            <person name="Haseloff J."/>
            <person name="Hetherington A.J."/>
            <person name="Higo A."/>
            <person name="Hirakawa Y."/>
            <person name="Hundley H.N."/>
            <person name="Ikeda Y."/>
            <person name="Inoue K."/>
            <person name="Inoue S.I."/>
            <person name="Ishida S."/>
            <person name="Jia Q."/>
            <person name="Kakita M."/>
            <person name="Kanazawa T."/>
            <person name="Kawai Y."/>
            <person name="Kawashima T."/>
            <person name="Kennedy M."/>
            <person name="Kinose K."/>
            <person name="Kinoshita T."/>
            <person name="Kohara Y."/>
            <person name="Koide E."/>
            <person name="Komatsu K."/>
            <person name="Kopischke S."/>
            <person name="Kubo M."/>
            <person name="Kyozuka J."/>
            <person name="Lagercrantz U."/>
            <person name="Lin S.S."/>
            <person name="Lindquist E."/>
            <person name="Lipzen A.M."/>
            <person name="Lu C.W."/>
            <person name="De Luna E."/>
            <person name="Martienssen R.A."/>
            <person name="Minamino N."/>
            <person name="Mizutani M."/>
            <person name="Mizutani M."/>
            <person name="Mochizuki N."/>
            <person name="Monte I."/>
            <person name="Mosher R."/>
            <person name="Nagasaki H."/>
            <person name="Nakagami H."/>
            <person name="Naramoto S."/>
            <person name="Nishitani K."/>
            <person name="Ohtani M."/>
            <person name="Okamoto T."/>
            <person name="Okumura M."/>
            <person name="Phillips J."/>
            <person name="Pollak B."/>
            <person name="Reinders A."/>
            <person name="Rovekamp M."/>
            <person name="Sano R."/>
            <person name="Sawa S."/>
            <person name="Schmid M.W."/>
            <person name="Shirakawa M."/>
            <person name="Solano R."/>
            <person name="Spunde A."/>
            <person name="Suetsugu N."/>
            <person name="Sugano S."/>
            <person name="Sugiyama A."/>
            <person name="Sun R."/>
            <person name="Suzuki Y."/>
            <person name="Takenaka M."/>
            <person name="Takezawa D."/>
            <person name="Tomogane H."/>
            <person name="Tsuzuki M."/>
            <person name="Ueda T."/>
            <person name="Umeda M."/>
            <person name="Ward J.M."/>
            <person name="Watanabe Y."/>
            <person name="Yazaki K."/>
            <person name="Yokoyama R."/>
            <person name="Yoshitake Y."/>
            <person name="Yotsui I."/>
            <person name="Zachgo S."/>
            <person name="Schmutz J."/>
        </authorList>
    </citation>
    <scope>NUCLEOTIDE SEQUENCE [LARGE SCALE GENOMIC DNA]</scope>
    <source>
        <strain evidence="2">Tak-1</strain>
    </source>
</reference>
<dbReference type="EMBL" id="KZ772725">
    <property type="protein sequence ID" value="PTQ38141.1"/>
    <property type="molecule type" value="Genomic_DNA"/>
</dbReference>